<evidence type="ECO:0000313" key="14">
    <source>
        <dbReference type="EMBL" id="CAB3224540.1"/>
    </source>
</evidence>
<gene>
    <name evidence="14" type="ORF">APLA_LOCUS2032</name>
    <name evidence="15" type="ORF">APLA_LOCUS9836</name>
</gene>
<proteinExistence type="inferred from homology"/>
<dbReference type="OrthoDB" id="6132759at2759"/>
<evidence type="ECO:0000256" key="12">
    <source>
        <dbReference type="SAM" id="MobiDB-lite"/>
    </source>
</evidence>
<dbReference type="Proteomes" id="UP000494256">
    <property type="component" value="Unassembled WGS sequence"/>
</dbReference>
<feature type="transmembrane region" description="Helical" evidence="13">
    <location>
        <begin position="354"/>
        <end position="373"/>
    </location>
</feature>
<dbReference type="EMBL" id="CADEBC010000159">
    <property type="protein sequence ID" value="CAB3224540.1"/>
    <property type="molecule type" value="Genomic_DNA"/>
</dbReference>
<keyword evidence="5 13" id="KW-0812">Transmembrane</keyword>
<evidence type="ECO:0000313" key="16">
    <source>
        <dbReference type="Proteomes" id="UP000494106"/>
    </source>
</evidence>
<evidence type="ECO:0000256" key="8">
    <source>
        <dbReference type="ARBA" id="ARBA00023065"/>
    </source>
</evidence>
<evidence type="ECO:0000256" key="5">
    <source>
        <dbReference type="ARBA" id="ARBA00022692"/>
    </source>
</evidence>
<evidence type="ECO:0000256" key="7">
    <source>
        <dbReference type="ARBA" id="ARBA00023053"/>
    </source>
</evidence>
<feature type="transmembrane region" description="Helical" evidence="13">
    <location>
        <begin position="412"/>
        <end position="433"/>
    </location>
</feature>
<dbReference type="AlphaFoldDB" id="A0A8S1ABA3"/>
<dbReference type="Gene3D" id="1.20.1730.10">
    <property type="entry name" value="Sodium/glucose cotransporter"/>
    <property type="match status" value="2"/>
</dbReference>
<feature type="transmembrane region" description="Helical" evidence="13">
    <location>
        <begin position="114"/>
        <end position="133"/>
    </location>
</feature>
<evidence type="ECO:0000256" key="9">
    <source>
        <dbReference type="ARBA" id="ARBA00023136"/>
    </source>
</evidence>
<dbReference type="GO" id="GO:0005886">
    <property type="term" value="C:plasma membrane"/>
    <property type="evidence" value="ECO:0007669"/>
    <property type="project" value="UniProtKB-SubCell"/>
</dbReference>
<comment type="subcellular location">
    <subcellularLocation>
        <location evidence="1">Cell membrane</location>
        <topology evidence="1">Multi-pass membrane protein</topology>
    </subcellularLocation>
</comment>
<keyword evidence="7" id="KW-0915">Sodium</keyword>
<dbReference type="GO" id="GO:0006814">
    <property type="term" value="P:sodium ion transport"/>
    <property type="evidence" value="ECO:0007669"/>
    <property type="project" value="UniProtKB-KW"/>
</dbReference>
<evidence type="ECO:0000313" key="17">
    <source>
        <dbReference type="Proteomes" id="UP000494256"/>
    </source>
</evidence>
<dbReference type="CDD" id="cd11492">
    <property type="entry name" value="SLC5sbd_NIS-SMVT"/>
    <property type="match status" value="1"/>
</dbReference>
<evidence type="ECO:0000256" key="11">
    <source>
        <dbReference type="RuleBase" id="RU362091"/>
    </source>
</evidence>
<evidence type="ECO:0000313" key="15">
    <source>
        <dbReference type="EMBL" id="CAB3242168.1"/>
    </source>
</evidence>
<keyword evidence="6 13" id="KW-1133">Transmembrane helix</keyword>
<evidence type="ECO:0008006" key="18">
    <source>
        <dbReference type="Google" id="ProtNLM"/>
    </source>
</evidence>
<feature type="region of interest" description="Disordered" evidence="12">
    <location>
        <begin position="533"/>
        <end position="559"/>
    </location>
</feature>
<comment type="similarity">
    <text evidence="2 11">Belongs to the sodium:solute symporter (SSF) (TC 2.A.21) family.</text>
</comment>
<dbReference type="Proteomes" id="UP000494106">
    <property type="component" value="Unassembled WGS sequence"/>
</dbReference>
<comment type="caution">
    <text evidence="15">The sequence shown here is derived from an EMBL/GenBank/DDBJ whole genome shotgun (WGS) entry which is preliminary data.</text>
</comment>
<dbReference type="PANTHER" id="PTHR42985:SF39">
    <property type="entry name" value="GH10366P"/>
    <property type="match status" value="1"/>
</dbReference>
<dbReference type="EMBL" id="CADEBD010000312">
    <property type="protein sequence ID" value="CAB3242168.1"/>
    <property type="molecule type" value="Genomic_DNA"/>
</dbReference>
<name>A0A8S1ABA3_ARCPL</name>
<feature type="transmembrane region" description="Helical" evidence="13">
    <location>
        <begin position="476"/>
        <end position="497"/>
    </location>
</feature>
<evidence type="ECO:0000256" key="10">
    <source>
        <dbReference type="ARBA" id="ARBA00023201"/>
    </source>
</evidence>
<organism evidence="15 17">
    <name type="scientific">Arctia plantaginis</name>
    <name type="common">Wood tiger moth</name>
    <name type="synonym">Phalaena plantaginis</name>
    <dbReference type="NCBI Taxonomy" id="874455"/>
    <lineage>
        <taxon>Eukaryota</taxon>
        <taxon>Metazoa</taxon>
        <taxon>Ecdysozoa</taxon>
        <taxon>Arthropoda</taxon>
        <taxon>Hexapoda</taxon>
        <taxon>Insecta</taxon>
        <taxon>Pterygota</taxon>
        <taxon>Neoptera</taxon>
        <taxon>Endopterygota</taxon>
        <taxon>Lepidoptera</taxon>
        <taxon>Glossata</taxon>
        <taxon>Ditrysia</taxon>
        <taxon>Noctuoidea</taxon>
        <taxon>Erebidae</taxon>
        <taxon>Arctiinae</taxon>
        <taxon>Arctia</taxon>
    </lineage>
</organism>
<keyword evidence="16" id="KW-1185">Reference proteome</keyword>
<evidence type="ECO:0000256" key="4">
    <source>
        <dbReference type="ARBA" id="ARBA00022475"/>
    </source>
</evidence>
<keyword evidence="9 13" id="KW-0472">Membrane</keyword>
<keyword evidence="8" id="KW-0406">Ion transport</keyword>
<feature type="transmembrane region" description="Helical" evidence="13">
    <location>
        <begin position="153"/>
        <end position="175"/>
    </location>
</feature>
<feature type="transmembrane region" description="Helical" evidence="13">
    <location>
        <begin position="304"/>
        <end position="323"/>
    </location>
</feature>
<dbReference type="Pfam" id="PF00474">
    <property type="entry name" value="SSF"/>
    <property type="match status" value="1"/>
</dbReference>
<dbReference type="InterPro" id="IPR001734">
    <property type="entry name" value="Na/solute_symporter"/>
</dbReference>
<dbReference type="InterPro" id="IPR038377">
    <property type="entry name" value="Na/Glc_symporter_sf"/>
</dbReference>
<keyword evidence="4" id="KW-1003">Cell membrane</keyword>
<evidence type="ECO:0000256" key="13">
    <source>
        <dbReference type="SAM" id="Phobius"/>
    </source>
</evidence>
<feature type="transmembrane region" description="Helical" evidence="13">
    <location>
        <begin position="379"/>
        <end position="400"/>
    </location>
</feature>
<evidence type="ECO:0000256" key="2">
    <source>
        <dbReference type="ARBA" id="ARBA00006434"/>
    </source>
</evidence>
<evidence type="ECO:0000256" key="3">
    <source>
        <dbReference type="ARBA" id="ARBA00022448"/>
    </source>
</evidence>
<keyword evidence="10" id="KW-0739">Sodium transport</keyword>
<reference evidence="16 17" key="1">
    <citation type="submission" date="2020-04" db="EMBL/GenBank/DDBJ databases">
        <authorList>
            <person name="Wallbank WR R."/>
            <person name="Pardo Diaz C."/>
            <person name="Kozak K."/>
            <person name="Martin S."/>
            <person name="Jiggins C."/>
            <person name="Moest M."/>
            <person name="Warren A I."/>
            <person name="Byers J.R.P. K."/>
            <person name="Montejo-Kovacevich G."/>
            <person name="Yen C E."/>
        </authorList>
    </citation>
    <scope>NUCLEOTIDE SEQUENCE [LARGE SCALE GENOMIC DNA]</scope>
</reference>
<feature type="transmembrane region" description="Helical" evidence="13">
    <location>
        <begin position="84"/>
        <end position="102"/>
    </location>
</feature>
<feature type="transmembrane region" description="Helical" evidence="13">
    <location>
        <begin position="249"/>
        <end position="274"/>
    </location>
</feature>
<accession>A0A8S1ABA3</accession>
<keyword evidence="3" id="KW-0813">Transport</keyword>
<evidence type="ECO:0000256" key="6">
    <source>
        <dbReference type="ARBA" id="ARBA00022989"/>
    </source>
</evidence>
<dbReference type="PROSITE" id="PS50283">
    <property type="entry name" value="NA_SOLUT_SYMP_3"/>
    <property type="match status" value="2"/>
</dbReference>
<dbReference type="PANTHER" id="PTHR42985">
    <property type="entry name" value="SODIUM-COUPLED MONOCARBOXYLATE TRANSPORTER"/>
    <property type="match status" value="1"/>
</dbReference>
<dbReference type="GO" id="GO:0015293">
    <property type="term" value="F:symporter activity"/>
    <property type="evidence" value="ECO:0007669"/>
    <property type="project" value="TreeGrafter"/>
</dbReference>
<feature type="transmembrane region" description="Helical" evidence="13">
    <location>
        <begin position="210"/>
        <end position="228"/>
    </location>
</feature>
<feature type="transmembrane region" description="Helical" evidence="13">
    <location>
        <begin position="44"/>
        <end position="64"/>
    </location>
</feature>
<sequence>MCYAVSLLPFVSTTPNIPTTQKIDNSTSSQNETELEVLFHWEDYSVLAAMLIISCMIGAFYGYFGEKQTTGDDFLLGGSSMGTFPMAMSLGASFVTAIELLGNPAEMYMAGAQFWMICISFVLVVPIASQLYLPVFMRLRLTSCYEYLGGMKAVIMTDSFQTAVLIGSLTVVLAMSSAQVGGFDVVWDHAWRTNRLRFFDMNPDPTVRHSFWSVVIGGTVYWISMFCANQASVQKYLSVERIAQVRLALWISAASLISVYSVNFITGAILAVHYADCDPILAGVISASDRLLPLYVVKQLGAARGVAGFFVAGIFAASLGTVASALNSLAAIACQDLATGLLGITLPEEKGATIARWVCLGCGALSFGLVFAVERLGPVLQLALSFNGMAGGVALGLFSLGMFCPWANAKGAVAGGVIGLLVVAAAGGGAQLAQLPMPRLPTSTEGCVSPFNNTHLTIGPNENRDDEVFWLFRVSYLWYSGLGCLVTLVAGLIVSVITGTMNPAQVPIDLISPPVVKLLNSLPKKIKSALKVPTRLGSERRRSSSVRPPSVADDKDTRRRRRLSELAGGVFYSDAPTLTRGYDNFALGFDIEKPLPDNPPNADCIKFECNMDSSLQETSTC</sequence>
<dbReference type="InterPro" id="IPR051163">
    <property type="entry name" value="Sodium:Solute_Symporter_SSF"/>
</dbReference>
<protein>
    <recommendedName>
        <fullName evidence="18">Sodium-coupled monocarboxylate transporter 1</fullName>
    </recommendedName>
</protein>
<evidence type="ECO:0000256" key="1">
    <source>
        <dbReference type="ARBA" id="ARBA00004651"/>
    </source>
</evidence>